<feature type="compositionally biased region" description="Polar residues" evidence="1">
    <location>
        <begin position="131"/>
        <end position="144"/>
    </location>
</feature>
<keyword evidence="3" id="KW-1185">Reference proteome</keyword>
<gene>
    <name evidence="2" type="ORF">V6R86_06165</name>
</gene>
<sequence>MENTNTSREQGQTTGTRDVTYDLTAVLYHALQGVENCRIYMGDAQGKDEHRQFFEQAMQAQRQLAEQAKTLLHDCLMQEVQGGSQGDRSTSAFGQQGMSAGGGNSGGMAGEIASTQTHDYSEARDDGSAQRFASGQTEGGSDQFDSAGDSDRQDVGRDQRQDGMTTGDGSPSRF</sequence>
<organism evidence="2 3">
    <name type="scientific">Sphingomonas kaistensis</name>
    <dbReference type="NCBI Taxonomy" id="298708"/>
    <lineage>
        <taxon>Bacteria</taxon>
        <taxon>Pseudomonadati</taxon>
        <taxon>Pseudomonadota</taxon>
        <taxon>Alphaproteobacteria</taxon>
        <taxon>Sphingomonadales</taxon>
        <taxon>Sphingomonadaceae</taxon>
        <taxon>Sphingomonas</taxon>
    </lineage>
</organism>
<feature type="region of interest" description="Disordered" evidence="1">
    <location>
        <begin position="81"/>
        <end position="174"/>
    </location>
</feature>
<evidence type="ECO:0008006" key="4">
    <source>
        <dbReference type="Google" id="ProtNLM"/>
    </source>
</evidence>
<evidence type="ECO:0000313" key="3">
    <source>
        <dbReference type="Proteomes" id="UP001382935"/>
    </source>
</evidence>
<feature type="compositionally biased region" description="Basic and acidic residues" evidence="1">
    <location>
        <begin position="149"/>
        <end position="161"/>
    </location>
</feature>
<dbReference type="RefSeq" id="WP_338502926.1">
    <property type="nucleotide sequence ID" value="NZ_CP145607.1"/>
</dbReference>
<protein>
    <recommendedName>
        <fullName evidence="4">DUF2383 domain-containing protein</fullName>
    </recommendedName>
</protein>
<dbReference type="Proteomes" id="UP001382935">
    <property type="component" value="Chromosome"/>
</dbReference>
<proteinExistence type="predicted"/>
<evidence type="ECO:0000313" key="2">
    <source>
        <dbReference type="EMBL" id="WWM70274.1"/>
    </source>
</evidence>
<dbReference type="EMBL" id="CP145607">
    <property type="protein sequence ID" value="WWM70274.1"/>
    <property type="molecule type" value="Genomic_DNA"/>
</dbReference>
<name>A0ABZ2G1F9_9SPHN</name>
<feature type="compositionally biased region" description="Gly residues" evidence="1">
    <location>
        <begin position="99"/>
        <end position="109"/>
    </location>
</feature>
<accession>A0ABZ2G1F9</accession>
<reference evidence="2 3" key="1">
    <citation type="submission" date="2024-02" db="EMBL/GenBank/DDBJ databases">
        <title>Full genome sequence of Sphingomonas kaistensis.</title>
        <authorList>
            <person name="Poletto B.L."/>
            <person name="Silva G."/>
            <person name="Galante D."/>
            <person name="Campos K.R."/>
            <person name="Santos M.B.N."/>
            <person name="Sacchi C.T."/>
        </authorList>
    </citation>
    <scope>NUCLEOTIDE SEQUENCE [LARGE SCALE GENOMIC DNA]</scope>
    <source>
        <strain evidence="2 3">MA4R</strain>
    </source>
</reference>
<evidence type="ECO:0000256" key="1">
    <source>
        <dbReference type="SAM" id="MobiDB-lite"/>
    </source>
</evidence>
<feature type="compositionally biased region" description="Basic and acidic residues" evidence="1">
    <location>
        <begin position="119"/>
        <end position="128"/>
    </location>
</feature>